<gene>
    <name evidence="2" type="ORF">JOD45_002209</name>
</gene>
<name>A0ABS2Q119_9BACL</name>
<comment type="caution">
    <text evidence="2">The sequence shown here is derived from an EMBL/GenBank/DDBJ whole genome shotgun (WGS) entry which is preliminary data.</text>
</comment>
<dbReference type="EMBL" id="JAFBER010000014">
    <property type="protein sequence ID" value="MBM7645984.1"/>
    <property type="molecule type" value="Genomic_DNA"/>
</dbReference>
<keyword evidence="3" id="KW-1185">Reference proteome</keyword>
<evidence type="ECO:0000256" key="1">
    <source>
        <dbReference type="SAM" id="Phobius"/>
    </source>
</evidence>
<proteinExistence type="predicted"/>
<reference evidence="2 3" key="1">
    <citation type="submission" date="2021-01" db="EMBL/GenBank/DDBJ databases">
        <title>Genomic Encyclopedia of Type Strains, Phase IV (KMG-IV): sequencing the most valuable type-strain genomes for metagenomic binning, comparative biology and taxonomic classification.</title>
        <authorList>
            <person name="Goeker M."/>
        </authorList>
    </citation>
    <scope>NUCLEOTIDE SEQUENCE [LARGE SCALE GENOMIC DNA]</scope>
    <source>
        <strain evidence="2 3">DSM 28236</strain>
    </source>
</reference>
<keyword evidence="1" id="KW-1133">Transmembrane helix</keyword>
<evidence type="ECO:0000313" key="2">
    <source>
        <dbReference type="EMBL" id="MBM7645984.1"/>
    </source>
</evidence>
<feature type="transmembrane region" description="Helical" evidence="1">
    <location>
        <begin position="37"/>
        <end position="58"/>
    </location>
</feature>
<keyword evidence="1" id="KW-0812">Transmembrane</keyword>
<sequence length="93" mass="10534">MGLFIAIAAACVLIFILIFFKRDLLKDFRKGTGGTSFIFIALIILLPSVLLMTSVLLLQNTFSLTNQQSISLFLIILAIIYLVTLFLYRKFKK</sequence>
<accession>A0ABS2Q119</accession>
<dbReference type="Proteomes" id="UP000808914">
    <property type="component" value="Unassembled WGS sequence"/>
</dbReference>
<feature type="transmembrane region" description="Helical" evidence="1">
    <location>
        <begin position="6"/>
        <end position="25"/>
    </location>
</feature>
<protein>
    <submittedName>
        <fullName evidence="2">Cytochrome bd-type quinol oxidase subunit 2</fullName>
    </submittedName>
</protein>
<organism evidence="2 3">
    <name type="scientific">Scopulibacillus daqui</name>
    <dbReference type="NCBI Taxonomy" id="1469162"/>
    <lineage>
        <taxon>Bacteria</taxon>
        <taxon>Bacillati</taxon>
        <taxon>Bacillota</taxon>
        <taxon>Bacilli</taxon>
        <taxon>Bacillales</taxon>
        <taxon>Sporolactobacillaceae</taxon>
        <taxon>Scopulibacillus</taxon>
    </lineage>
</organism>
<feature type="transmembrane region" description="Helical" evidence="1">
    <location>
        <begin position="70"/>
        <end position="88"/>
    </location>
</feature>
<keyword evidence="1" id="KW-0472">Membrane</keyword>
<dbReference type="RefSeq" id="WP_205003887.1">
    <property type="nucleotide sequence ID" value="NZ_JAFBER010000014.1"/>
</dbReference>
<evidence type="ECO:0000313" key="3">
    <source>
        <dbReference type="Proteomes" id="UP000808914"/>
    </source>
</evidence>